<feature type="region of interest" description="Disordered" evidence="1">
    <location>
        <begin position="1"/>
        <end position="26"/>
    </location>
</feature>
<sequence length="1395" mass="153628">MSLMKGKSNRANSRSPASHSFAFQEQDRSRFFPPSYYAAAAGVRPHEETRPRGESFHESLVASSPIPVACPSDSGSDNLLCSSRGFSLRRSGSNSSKKSFQSSSSGKSDRSYRRQTQLESIEAQLLPSLRDTIDRMTHPNLQGSPRPESTFSPHSYPSPGKQYRSQLEDNSHATSHGSSAAPSLTPRILGTPRVTPMPSNMTPKVRPRSILKSTPDLRSSALGSPIAGSVHPQNVESPKAKSLRSAKSVSTRTRRMLDPDEGPPHDSRTSHLHAASKLDDDSLQSQPETLTRSRARSVTAVGSPISHRSTARMATNVATTHLPRRLGDSRIPSGSRRLNFIGGNIPVDDSSSSEIEYDAEGRNSRILVVANADVVPSSSSDSEGGRTLGKKPSRLPVFSGRSTVLSPRKQTNTSSSRGTPIGLGLDIRDNRNIAGGALQMIEPRHDELSRGQTEDDDVSVYEDESDKGHSRTLTGPFSWNEDGRLSTSKQCLPEPDQGPSEDEQARRRRQEALVDIVDGLQSTGTLTGLGNAMLQSASDSATSGSWHGGLAISGSKDFAAPDDNTFSSNEELAIDCYPGRNPSNGDDNVTNSDYSDDEDLPSQGGGLGVDNHRDEARGSRWASPLHNRFEPGHDDSCRGRLRTSAHASDRTSRSLRPLSMPAAPSRPLRPDESLYPLGKDDLDPSGAKQHGSDIFGSGLLTKSAHRHSVAASSPSRLRSVSARPAESQSSRPLAPRSRTSSALGTVSRNDTAQYEFQDASGMMSKSDSYSSSVGEMHRWREQSGIFSHGAEALFERLGNIRNRPRNDEGRTIRSPITNPEPILVGSPVRSGKSTTTTYTQFKDAISDDSNEYSHCRGLVLKNFYISEQDFLADIRPVVISFVQPLRKENRKSWVNGVPPEIASFLDWFEDIVNFHTQFCSILRSLNNGGRTVQERMCQTMLRFLPKLEVYQPYLVQYESVVSLLDKMILDKRSDFGEFVRIQQKEAGISTSSLKGMLSKPKGRLDHYLTTFQQLLEATPKTHMDYLPAFSLLSSTRQIVKVMLEVKAREDEYQEVKELLSRIDGLPAGGPLARRERRLLTRGNLSLLERTTGDHVSDRAIGSSFVLDDKDPNLVNSSKRSRSPVETSRQSRLSNALLGWNSRRSRSRSTDSHTSSFPSFDSVSSGLSDPAVSSSGSYSESRTLFSPSPTKAPKGYDQSQDLSRRSRWTEFSISNKPTVVVALVFTDLLVLAKPSAWREFFKWKNLVPWISLDLLPVDVEQLETGEIPDDASLTTVRLVPEETSCEQGEAYTEEQWLAAFRQSSRHTLCSLSFPTHSGKYLAHGSGADLENDTRQAVMSILASGLPMPKSPSVQIQDVPVAQEIHLGHLEREGRGWWAMRFQQVYREMRRTNVYPL</sequence>
<name>A0A165NS31_9AGAM</name>
<organism evidence="3 4">
    <name type="scientific">Neolentinus lepideus HHB14362 ss-1</name>
    <dbReference type="NCBI Taxonomy" id="1314782"/>
    <lineage>
        <taxon>Eukaryota</taxon>
        <taxon>Fungi</taxon>
        <taxon>Dikarya</taxon>
        <taxon>Basidiomycota</taxon>
        <taxon>Agaricomycotina</taxon>
        <taxon>Agaricomycetes</taxon>
        <taxon>Gloeophyllales</taxon>
        <taxon>Gloeophyllaceae</taxon>
        <taxon>Neolentinus</taxon>
    </lineage>
</organism>
<feature type="region of interest" description="Disordered" evidence="1">
    <location>
        <begin position="574"/>
        <end position="770"/>
    </location>
</feature>
<feature type="compositionally biased region" description="Basic and acidic residues" evidence="1">
    <location>
        <begin position="668"/>
        <end position="682"/>
    </location>
</feature>
<feature type="compositionally biased region" description="Polar residues" evidence="1">
    <location>
        <begin position="283"/>
        <end position="292"/>
    </location>
</feature>
<dbReference type="EMBL" id="KV425627">
    <property type="protein sequence ID" value="KZT20025.1"/>
    <property type="molecule type" value="Genomic_DNA"/>
</dbReference>
<feature type="compositionally biased region" description="Basic and acidic residues" evidence="1">
    <location>
        <begin position="255"/>
        <end position="269"/>
    </location>
</feature>
<feature type="compositionally biased region" description="Polar residues" evidence="1">
    <location>
        <begin position="1170"/>
        <end position="1188"/>
    </location>
</feature>
<accession>A0A165NS31</accession>
<evidence type="ECO:0000313" key="4">
    <source>
        <dbReference type="Proteomes" id="UP000076761"/>
    </source>
</evidence>
<feature type="compositionally biased region" description="Polar residues" evidence="1">
    <location>
        <begin position="139"/>
        <end position="155"/>
    </location>
</feature>
<feature type="region of interest" description="Disordered" evidence="1">
    <location>
        <begin position="1143"/>
        <end position="1200"/>
    </location>
</feature>
<dbReference type="Proteomes" id="UP000076761">
    <property type="component" value="Unassembled WGS sequence"/>
</dbReference>
<proteinExistence type="predicted"/>
<evidence type="ECO:0000256" key="1">
    <source>
        <dbReference type="SAM" id="MobiDB-lite"/>
    </source>
</evidence>
<feature type="compositionally biased region" description="Acidic residues" evidence="1">
    <location>
        <begin position="454"/>
        <end position="465"/>
    </location>
</feature>
<dbReference type="InterPro" id="IPR035899">
    <property type="entry name" value="DBL_dom_sf"/>
</dbReference>
<feature type="region of interest" description="Disordered" evidence="1">
    <location>
        <begin position="441"/>
        <end position="509"/>
    </location>
</feature>
<feature type="region of interest" description="Disordered" evidence="1">
    <location>
        <begin position="804"/>
        <end position="831"/>
    </location>
</feature>
<feature type="compositionally biased region" description="Low complexity" evidence="1">
    <location>
        <begin position="760"/>
        <end position="770"/>
    </location>
</feature>
<feature type="compositionally biased region" description="Polar residues" evidence="1">
    <location>
        <begin position="400"/>
        <end position="418"/>
    </location>
</feature>
<feature type="compositionally biased region" description="Polar residues" evidence="1">
    <location>
        <begin position="172"/>
        <end position="182"/>
    </location>
</feature>
<feature type="compositionally biased region" description="Polar residues" evidence="1">
    <location>
        <begin position="581"/>
        <end position="593"/>
    </location>
</feature>
<gene>
    <name evidence="3" type="ORF">NEOLEDRAFT_1245464</name>
</gene>
<reference evidence="3 4" key="1">
    <citation type="journal article" date="2016" name="Mol. Biol. Evol.">
        <title>Comparative Genomics of Early-Diverging Mushroom-Forming Fungi Provides Insights into the Origins of Lignocellulose Decay Capabilities.</title>
        <authorList>
            <person name="Nagy L.G."/>
            <person name="Riley R."/>
            <person name="Tritt A."/>
            <person name="Adam C."/>
            <person name="Daum C."/>
            <person name="Floudas D."/>
            <person name="Sun H."/>
            <person name="Yadav J.S."/>
            <person name="Pangilinan J."/>
            <person name="Larsson K.H."/>
            <person name="Matsuura K."/>
            <person name="Barry K."/>
            <person name="Labutti K."/>
            <person name="Kuo R."/>
            <person name="Ohm R.A."/>
            <person name="Bhattacharya S.S."/>
            <person name="Shirouzu T."/>
            <person name="Yoshinaga Y."/>
            <person name="Martin F.M."/>
            <person name="Grigoriev I.V."/>
            <person name="Hibbett D.S."/>
        </authorList>
    </citation>
    <scope>NUCLEOTIDE SEQUENCE [LARGE SCALE GENOMIC DNA]</scope>
    <source>
        <strain evidence="3 4">HHB14362 ss-1</strain>
    </source>
</reference>
<keyword evidence="4" id="KW-1185">Reference proteome</keyword>
<feature type="region of interest" description="Disordered" evidence="1">
    <location>
        <begin position="87"/>
        <end position="307"/>
    </location>
</feature>
<dbReference type="STRING" id="1314782.A0A165NS31"/>
<dbReference type="PANTHER" id="PTHR12673:SF159">
    <property type="entry name" value="LD03170P"/>
    <property type="match status" value="1"/>
</dbReference>
<feature type="compositionally biased region" description="Polar residues" evidence="1">
    <location>
        <begin position="726"/>
        <end position="754"/>
    </location>
</feature>
<dbReference type="SMART" id="SM00325">
    <property type="entry name" value="RhoGEF"/>
    <property type="match status" value="1"/>
</dbReference>
<dbReference type="InterPro" id="IPR051092">
    <property type="entry name" value="FYVE_RhoGEF_PH"/>
</dbReference>
<feature type="region of interest" description="Disordered" evidence="1">
    <location>
        <begin position="375"/>
        <end position="427"/>
    </location>
</feature>
<feature type="compositionally biased region" description="Basic and acidic residues" evidence="1">
    <location>
        <begin position="442"/>
        <end position="453"/>
    </location>
</feature>
<dbReference type="OrthoDB" id="1716625at2759"/>
<evidence type="ECO:0000259" key="2">
    <source>
        <dbReference type="PROSITE" id="PS50010"/>
    </source>
</evidence>
<dbReference type="InterPro" id="IPR000219">
    <property type="entry name" value="DH_dom"/>
</dbReference>
<dbReference type="PROSITE" id="PS50010">
    <property type="entry name" value="DH_2"/>
    <property type="match status" value="1"/>
</dbReference>
<dbReference type="SUPFAM" id="SSF48065">
    <property type="entry name" value="DBL homology domain (DH-domain)"/>
    <property type="match status" value="1"/>
</dbReference>
<dbReference type="PANTHER" id="PTHR12673">
    <property type="entry name" value="FACIOGENITAL DYSPLASIA PROTEIN"/>
    <property type="match status" value="1"/>
</dbReference>
<feature type="compositionally biased region" description="Low complexity" evidence="1">
    <location>
        <begin position="87"/>
        <end position="106"/>
    </location>
</feature>
<protein>
    <recommendedName>
        <fullName evidence="2">DH domain-containing protein</fullName>
    </recommendedName>
</protein>
<evidence type="ECO:0000313" key="3">
    <source>
        <dbReference type="EMBL" id="KZT20025.1"/>
    </source>
</evidence>
<feature type="compositionally biased region" description="Low complexity" evidence="1">
    <location>
        <begin position="1151"/>
        <end position="1164"/>
    </location>
</feature>
<feature type="domain" description="DH" evidence="2">
    <location>
        <begin position="855"/>
        <end position="1065"/>
    </location>
</feature>
<dbReference type="GO" id="GO:0005737">
    <property type="term" value="C:cytoplasm"/>
    <property type="evidence" value="ECO:0007669"/>
    <property type="project" value="TreeGrafter"/>
</dbReference>
<dbReference type="Pfam" id="PF00621">
    <property type="entry name" value="RhoGEF"/>
    <property type="match status" value="1"/>
</dbReference>
<feature type="compositionally biased region" description="Polar residues" evidence="1">
    <location>
        <begin position="9"/>
        <end position="23"/>
    </location>
</feature>
<dbReference type="GO" id="GO:0005085">
    <property type="term" value="F:guanyl-nucleotide exchange factor activity"/>
    <property type="evidence" value="ECO:0007669"/>
    <property type="project" value="InterPro"/>
</dbReference>
<dbReference type="InParanoid" id="A0A165NS31"/>
<dbReference type="Gene3D" id="1.20.900.10">
    <property type="entry name" value="Dbl homology (DH) domain"/>
    <property type="match status" value="1"/>
</dbReference>
<feature type="compositionally biased region" description="Basic and acidic residues" evidence="1">
    <location>
        <begin position="627"/>
        <end position="638"/>
    </location>
</feature>